<accession>A0A2M3ZVG4</accession>
<feature type="chain" id="PRO_5014733822" evidence="1">
    <location>
        <begin position="21"/>
        <end position="88"/>
    </location>
</feature>
<evidence type="ECO:0000313" key="2">
    <source>
        <dbReference type="EMBL" id="MBW32544.1"/>
    </source>
</evidence>
<protein>
    <submittedName>
        <fullName evidence="2">Putative secreted peptide</fullName>
    </submittedName>
</protein>
<dbReference type="AlphaFoldDB" id="A0A2M3ZVG4"/>
<feature type="signal peptide" evidence="1">
    <location>
        <begin position="1"/>
        <end position="20"/>
    </location>
</feature>
<proteinExistence type="predicted"/>
<keyword evidence="1" id="KW-0732">Signal</keyword>
<reference evidence="2" key="1">
    <citation type="submission" date="2018-01" db="EMBL/GenBank/DDBJ databases">
        <title>An insight into the sialome of Amazonian anophelines.</title>
        <authorList>
            <person name="Ribeiro J.M."/>
            <person name="Scarpassa V."/>
            <person name="Calvo E."/>
        </authorList>
    </citation>
    <scope>NUCLEOTIDE SEQUENCE</scope>
    <source>
        <tissue evidence="2">Salivary glands</tissue>
    </source>
</reference>
<sequence>MLLPFLIQMPLLMLRGDATGAPFATNTTRTDHRPWRMETGESMCVIYCSFDDLCLLFAVKGKHTHTHTLPYLPAKGVGAQNGSEMAFP</sequence>
<dbReference type="EMBL" id="GGFM01011793">
    <property type="protein sequence ID" value="MBW32544.1"/>
    <property type="molecule type" value="Transcribed_RNA"/>
</dbReference>
<evidence type="ECO:0000256" key="1">
    <source>
        <dbReference type="SAM" id="SignalP"/>
    </source>
</evidence>
<organism evidence="2">
    <name type="scientific">Anopheles braziliensis</name>
    <dbReference type="NCBI Taxonomy" id="58242"/>
    <lineage>
        <taxon>Eukaryota</taxon>
        <taxon>Metazoa</taxon>
        <taxon>Ecdysozoa</taxon>
        <taxon>Arthropoda</taxon>
        <taxon>Hexapoda</taxon>
        <taxon>Insecta</taxon>
        <taxon>Pterygota</taxon>
        <taxon>Neoptera</taxon>
        <taxon>Endopterygota</taxon>
        <taxon>Diptera</taxon>
        <taxon>Nematocera</taxon>
        <taxon>Culicoidea</taxon>
        <taxon>Culicidae</taxon>
        <taxon>Anophelinae</taxon>
        <taxon>Anopheles</taxon>
    </lineage>
</organism>
<name>A0A2M3ZVG4_9DIPT</name>